<accession>A0A3M8D8Z6</accession>
<dbReference type="Gene3D" id="3.10.350.10">
    <property type="entry name" value="LysM domain"/>
    <property type="match status" value="1"/>
</dbReference>
<gene>
    <name evidence="15" type="ORF">EDM56_20585</name>
</gene>
<dbReference type="InterPro" id="IPR036779">
    <property type="entry name" value="LysM_dom_sf"/>
</dbReference>
<dbReference type="AlphaFoldDB" id="A0A3M8D8Z6"/>
<comment type="function">
    <text evidence="1">This major extracellular protein may be involved in the invasion of non-professional phagocytic cells by Listeria.</text>
</comment>
<dbReference type="InterPro" id="IPR051202">
    <property type="entry name" value="Peptidase_C40"/>
</dbReference>
<feature type="domain" description="LysM" evidence="13">
    <location>
        <begin position="26"/>
        <end position="69"/>
    </location>
</feature>
<dbReference type="GO" id="GO:0008234">
    <property type="term" value="F:cysteine-type peptidase activity"/>
    <property type="evidence" value="ECO:0007669"/>
    <property type="project" value="UniProtKB-KW"/>
</dbReference>
<feature type="signal peptide" evidence="11">
    <location>
        <begin position="1"/>
        <end position="25"/>
    </location>
</feature>
<evidence type="ECO:0000259" key="12">
    <source>
        <dbReference type="PROSITE" id="PS51781"/>
    </source>
</evidence>
<evidence type="ECO:0000256" key="6">
    <source>
        <dbReference type="ARBA" id="ARBA00022737"/>
    </source>
</evidence>
<evidence type="ECO:0000313" key="15">
    <source>
        <dbReference type="EMBL" id="RNB84514.1"/>
    </source>
</evidence>
<comment type="similarity">
    <text evidence="2">Belongs to the peptidase C40 family.</text>
</comment>
<keyword evidence="4" id="KW-0645">Protease</keyword>
<keyword evidence="5 11" id="KW-0732">Signal</keyword>
<protein>
    <recommendedName>
        <fullName evidence="3">Probable endopeptidase p60</fullName>
    </recommendedName>
    <alternativeName>
        <fullName evidence="9">Invasion-associated protein p60</fullName>
    </alternativeName>
</protein>
<dbReference type="InterPro" id="IPR003646">
    <property type="entry name" value="SH3-like_bac-type"/>
</dbReference>
<evidence type="ECO:0000256" key="8">
    <source>
        <dbReference type="ARBA" id="ARBA00022807"/>
    </source>
</evidence>
<dbReference type="Proteomes" id="UP000271031">
    <property type="component" value="Unassembled WGS sequence"/>
</dbReference>
<dbReference type="SMART" id="SM00257">
    <property type="entry name" value="LysM"/>
    <property type="match status" value="1"/>
</dbReference>
<dbReference type="GO" id="GO:0006508">
    <property type="term" value="P:proteolysis"/>
    <property type="evidence" value="ECO:0007669"/>
    <property type="project" value="UniProtKB-KW"/>
</dbReference>
<evidence type="ECO:0000313" key="16">
    <source>
        <dbReference type="Proteomes" id="UP000271031"/>
    </source>
</evidence>
<dbReference type="InterPro" id="IPR000064">
    <property type="entry name" value="NLP_P60_dom"/>
</dbReference>
<evidence type="ECO:0000256" key="10">
    <source>
        <dbReference type="SAM" id="MobiDB-lite"/>
    </source>
</evidence>
<dbReference type="PANTHER" id="PTHR47053:SF1">
    <property type="entry name" value="MUREIN DD-ENDOPEPTIDASE MEPH-RELATED"/>
    <property type="match status" value="1"/>
</dbReference>
<dbReference type="Gene3D" id="2.30.30.40">
    <property type="entry name" value="SH3 Domains"/>
    <property type="match status" value="1"/>
</dbReference>
<dbReference type="PANTHER" id="PTHR47053">
    <property type="entry name" value="MUREIN DD-ENDOPEPTIDASE MEPH-RELATED"/>
    <property type="match status" value="1"/>
</dbReference>
<evidence type="ECO:0000256" key="3">
    <source>
        <dbReference type="ARBA" id="ARBA00013385"/>
    </source>
</evidence>
<evidence type="ECO:0000256" key="1">
    <source>
        <dbReference type="ARBA" id="ARBA00003740"/>
    </source>
</evidence>
<dbReference type="Pfam" id="PF08239">
    <property type="entry name" value="SH3_3"/>
    <property type="match status" value="1"/>
</dbReference>
<dbReference type="SMART" id="SM00287">
    <property type="entry name" value="SH3b"/>
    <property type="match status" value="1"/>
</dbReference>
<evidence type="ECO:0000256" key="5">
    <source>
        <dbReference type="ARBA" id="ARBA00022729"/>
    </source>
</evidence>
<dbReference type="Pfam" id="PF00877">
    <property type="entry name" value="NLPC_P60"/>
    <property type="match status" value="1"/>
</dbReference>
<dbReference type="PROSITE" id="PS51781">
    <property type="entry name" value="SH3B"/>
    <property type="match status" value="1"/>
</dbReference>
<evidence type="ECO:0000256" key="2">
    <source>
        <dbReference type="ARBA" id="ARBA00007074"/>
    </source>
</evidence>
<proteinExistence type="inferred from homology"/>
<keyword evidence="6" id="KW-0677">Repeat</keyword>
<keyword evidence="8" id="KW-0788">Thiol protease</keyword>
<dbReference type="Pfam" id="PF01476">
    <property type="entry name" value="LysM"/>
    <property type="match status" value="1"/>
</dbReference>
<name>A0A3M8D8Z6_9BACL</name>
<sequence>MLNRKTTLLSLTTLVLLLPVTPASASTYTVVKGDSLFQIAKKYQTSTDELMHMNRLNSDNLQIGQTLEVGNKPAIGGQPAAGQEKPPADIAADQPAKPAKPDADQPKPPKQMKVNADILNVRSAPDIDSKIVDKLSFGTTVHIVDYGQEWTRISYKDIEGFVATQFLSVKSASGDTAAVTPSKMDADKLQDIIAPLMKTRYVLGGTTTDGFDCSGFTSYVFQQFGVKLARTSDEQFQGGTEVPFEQAQPGDLLFYDSLHKGKVSHVAIYLGDGMIVHANGDDVRLEKEIYMHKIYPFYGVKRYL</sequence>
<feature type="compositionally biased region" description="Low complexity" evidence="10">
    <location>
        <begin position="88"/>
        <end position="97"/>
    </location>
</feature>
<feature type="domain" description="SH3b" evidence="12">
    <location>
        <begin position="109"/>
        <end position="171"/>
    </location>
</feature>
<reference evidence="15 16" key="1">
    <citation type="submission" date="2018-10" db="EMBL/GenBank/DDBJ databases">
        <title>Phylogenomics of Brevibacillus.</title>
        <authorList>
            <person name="Dunlap C."/>
        </authorList>
    </citation>
    <scope>NUCLEOTIDE SEQUENCE [LARGE SCALE GENOMIC DNA]</scope>
    <source>
        <strain evidence="15 16">JCM 15716</strain>
    </source>
</reference>
<organism evidence="15 16">
    <name type="scientific">Brevibacillus fluminis</name>
    <dbReference type="NCBI Taxonomy" id="511487"/>
    <lineage>
        <taxon>Bacteria</taxon>
        <taxon>Bacillati</taxon>
        <taxon>Bacillota</taxon>
        <taxon>Bacilli</taxon>
        <taxon>Bacillales</taxon>
        <taxon>Paenibacillaceae</taxon>
        <taxon>Brevibacillus</taxon>
    </lineage>
</organism>
<feature type="region of interest" description="Disordered" evidence="10">
    <location>
        <begin position="70"/>
        <end position="111"/>
    </location>
</feature>
<evidence type="ECO:0000259" key="14">
    <source>
        <dbReference type="PROSITE" id="PS51935"/>
    </source>
</evidence>
<dbReference type="PROSITE" id="PS51782">
    <property type="entry name" value="LYSM"/>
    <property type="match status" value="1"/>
</dbReference>
<dbReference type="SUPFAM" id="SSF54001">
    <property type="entry name" value="Cysteine proteinases"/>
    <property type="match status" value="1"/>
</dbReference>
<dbReference type="InterPro" id="IPR038765">
    <property type="entry name" value="Papain-like_cys_pep_sf"/>
</dbReference>
<evidence type="ECO:0000256" key="7">
    <source>
        <dbReference type="ARBA" id="ARBA00022801"/>
    </source>
</evidence>
<feature type="chain" id="PRO_5018178314" description="Probable endopeptidase p60" evidence="11">
    <location>
        <begin position="26"/>
        <end position="304"/>
    </location>
</feature>
<dbReference type="SUPFAM" id="SSF54106">
    <property type="entry name" value="LysM domain"/>
    <property type="match status" value="1"/>
</dbReference>
<dbReference type="Gene3D" id="3.90.1720.10">
    <property type="entry name" value="endopeptidase domain like (from Nostoc punctiforme)"/>
    <property type="match status" value="1"/>
</dbReference>
<keyword evidence="16" id="KW-1185">Reference proteome</keyword>
<feature type="domain" description="NlpC/P60" evidence="14">
    <location>
        <begin position="182"/>
        <end position="304"/>
    </location>
</feature>
<dbReference type="RefSeq" id="WP_122919797.1">
    <property type="nucleotide sequence ID" value="NZ_RHHQ01000017.1"/>
</dbReference>
<evidence type="ECO:0000256" key="4">
    <source>
        <dbReference type="ARBA" id="ARBA00022670"/>
    </source>
</evidence>
<dbReference type="EMBL" id="RHHQ01000017">
    <property type="protein sequence ID" value="RNB84514.1"/>
    <property type="molecule type" value="Genomic_DNA"/>
</dbReference>
<dbReference type="CDD" id="cd00118">
    <property type="entry name" value="LysM"/>
    <property type="match status" value="1"/>
</dbReference>
<dbReference type="OrthoDB" id="9813368at2"/>
<dbReference type="InterPro" id="IPR018392">
    <property type="entry name" value="LysM"/>
</dbReference>
<keyword evidence="7" id="KW-0378">Hydrolase</keyword>
<evidence type="ECO:0000259" key="13">
    <source>
        <dbReference type="PROSITE" id="PS51782"/>
    </source>
</evidence>
<evidence type="ECO:0000256" key="11">
    <source>
        <dbReference type="SAM" id="SignalP"/>
    </source>
</evidence>
<dbReference type="PROSITE" id="PS51935">
    <property type="entry name" value="NLPC_P60"/>
    <property type="match status" value="1"/>
</dbReference>
<evidence type="ECO:0000256" key="9">
    <source>
        <dbReference type="ARBA" id="ARBA00032855"/>
    </source>
</evidence>
<comment type="caution">
    <text evidence="15">The sequence shown here is derived from an EMBL/GenBank/DDBJ whole genome shotgun (WGS) entry which is preliminary data.</text>
</comment>